<gene>
    <name evidence="1" type="ORF">DKE52_012230</name>
</gene>
<accession>A0A370UPQ5</accession>
<protein>
    <submittedName>
        <fullName evidence="1">Uncharacterized protein</fullName>
    </submittedName>
</protein>
<organism evidence="1 2">
    <name type="scientific">Acinetobacter pittii</name>
    <name type="common">Acinetobacter genomosp. 3</name>
    <dbReference type="NCBI Taxonomy" id="48296"/>
    <lineage>
        <taxon>Bacteria</taxon>
        <taxon>Pseudomonadati</taxon>
        <taxon>Pseudomonadota</taxon>
        <taxon>Gammaproteobacteria</taxon>
        <taxon>Moraxellales</taxon>
        <taxon>Moraxellaceae</taxon>
        <taxon>Acinetobacter</taxon>
        <taxon>Acinetobacter calcoaceticus/baumannii complex</taxon>
    </lineage>
</organism>
<evidence type="ECO:0000313" key="1">
    <source>
        <dbReference type="EMBL" id="AZC01409.1"/>
    </source>
</evidence>
<name>A0A370UPQ5_ACIPI</name>
<dbReference type="AlphaFoldDB" id="A0A370UPQ5"/>
<evidence type="ECO:0000313" key="2">
    <source>
        <dbReference type="Proteomes" id="UP000254410"/>
    </source>
</evidence>
<dbReference type="EMBL" id="CP033540">
    <property type="protein sequence ID" value="AZC01409.1"/>
    <property type="molecule type" value="Genomic_DNA"/>
</dbReference>
<proteinExistence type="predicted"/>
<sequence>MSQALATAEKLPNSTTRIKIANSPDRLISKYDITKSIYEFHSQILFRLCRYNKPAICFKITLIRFKEFTR</sequence>
<dbReference type="Proteomes" id="UP000254410">
    <property type="component" value="Chromosome"/>
</dbReference>
<reference evidence="1 2" key="1">
    <citation type="submission" date="2018-11" db="EMBL/GenBank/DDBJ databases">
        <authorList>
            <person name="Kuo S.-C."/>
            <person name="Chen F.-J."/>
            <person name="Liao Y.-C."/>
        </authorList>
    </citation>
    <scope>NUCLEOTIDE SEQUENCE [LARGE SCALE GENOMIC DNA]</scope>
    <source>
        <strain evidence="1 2">2014S06-099</strain>
    </source>
</reference>
<reference evidence="1 2" key="2">
    <citation type="submission" date="2018-12" db="EMBL/GenBank/DDBJ databases">
        <title>Molecular Epidemiology of Emerging Carbapenem-Resistance in Acinetobacter nosocomialis and Acinetobacter pittii in Taiwan, 2010-2014.</title>
        <authorList>
            <person name="Huang W.-C."/>
            <person name="Wang H.-Y."/>
            <person name="Lai J.-F."/>
            <person name="Lauderdale T.-L."/>
            <person name="Sytwu H.-K."/>
        </authorList>
    </citation>
    <scope>NUCLEOTIDE SEQUENCE [LARGE SCALE GENOMIC DNA]</scope>
    <source>
        <strain evidence="1 2">2014S06-099</strain>
    </source>
</reference>